<dbReference type="Pfam" id="PF19148">
    <property type="entry name" value="DUF5830"/>
    <property type="match status" value="1"/>
</dbReference>
<dbReference type="InterPro" id="IPR043870">
    <property type="entry name" value="DUF5830"/>
</dbReference>
<dbReference type="AlphaFoldDB" id="A0ABD5QFC0"/>
<keyword evidence="2" id="KW-1185">Reference proteome</keyword>
<name>A0ABD5QFC0_9EURY</name>
<dbReference type="EMBL" id="JBHSJG010000036">
    <property type="protein sequence ID" value="MFC4988323.1"/>
    <property type="molecule type" value="Genomic_DNA"/>
</dbReference>
<protein>
    <submittedName>
        <fullName evidence="1">DUF5830 family protein</fullName>
    </submittedName>
</protein>
<gene>
    <name evidence="1" type="ORF">ACFPFO_11255</name>
</gene>
<evidence type="ECO:0000313" key="1">
    <source>
        <dbReference type="EMBL" id="MFC4988323.1"/>
    </source>
</evidence>
<accession>A0ABD5QFC0</accession>
<sequence>MATDDRVELGLALLAHAEDERLPLPEAVDRLESVTNDPTVTRTILDEAELRGLVEREDGIIRPGSRRRVDFGSQVVHREGEFECRRCGAGLSTGHFVDLETDELGPFGPTCLRKVLGRE</sequence>
<comment type="caution">
    <text evidence="1">The sequence shown here is derived from an EMBL/GenBank/DDBJ whole genome shotgun (WGS) entry which is preliminary data.</text>
</comment>
<organism evidence="1 2">
    <name type="scientific">Saliphagus infecundisoli</name>
    <dbReference type="NCBI Taxonomy" id="1849069"/>
    <lineage>
        <taxon>Archaea</taxon>
        <taxon>Methanobacteriati</taxon>
        <taxon>Methanobacteriota</taxon>
        <taxon>Stenosarchaea group</taxon>
        <taxon>Halobacteria</taxon>
        <taxon>Halobacteriales</taxon>
        <taxon>Natrialbaceae</taxon>
        <taxon>Saliphagus</taxon>
    </lineage>
</organism>
<dbReference type="RefSeq" id="WP_224827158.1">
    <property type="nucleotide sequence ID" value="NZ_JAIVEF010000001.1"/>
</dbReference>
<evidence type="ECO:0000313" key="2">
    <source>
        <dbReference type="Proteomes" id="UP001595925"/>
    </source>
</evidence>
<dbReference type="Proteomes" id="UP001595925">
    <property type="component" value="Unassembled WGS sequence"/>
</dbReference>
<reference evidence="1 2" key="1">
    <citation type="journal article" date="2019" name="Int. J. Syst. Evol. Microbiol.">
        <title>The Global Catalogue of Microorganisms (GCM) 10K type strain sequencing project: providing services to taxonomists for standard genome sequencing and annotation.</title>
        <authorList>
            <consortium name="The Broad Institute Genomics Platform"/>
            <consortium name="The Broad Institute Genome Sequencing Center for Infectious Disease"/>
            <person name="Wu L."/>
            <person name="Ma J."/>
        </authorList>
    </citation>
    <scope>NUCLEOTIDE SEQUENCE [LARGE SCALE GENOMIC DNA]</scope>
    <source>
        <strain evidence="1 2">CGMCC 1.15824</strain>
    </source>
</reference>
<proteinExistence type="predicted"/>